<feature type="active site" description="Nucleophile" evidence="8">
    <location>
        <position position="17"/>
    </location>
</feature>
<keyword evidence="5" id="KW-0378">Hydrolase</keyword>
<comment type="similarity">
    <text evidence="3">Belongs to the low molecular weight phosphotyrosine protein phosphatase family.</text>
</comment>
<feature type="domain" description="Phosphotyrosine protein phosphatase I" evidence="9">
    <location>
        <begin position="11"/>
        <end position="161"/>
    </location>
</feature>
<keyword evidence="4" id="KW-0963">Cytoplasm</keyword>
<proteinExistence type="inferred from homology"/>
<evidence type="ECO:0000256" key="5">
    <source>
        <dbReference type="ARBA" id="ARBA00022801"/>
    </source>
</evidence>
<dbReference type="InterPro" id="IPR023485">
    <property type="entry name" value="Ptyr_pPase"/>
</dbReference>
<evidence type="ECO:0000259" key="9">
    <source>
        <dbReference type="SMART" id="SM00226"/>
    </source>
</evidence>
<dbReference type="OrthoDB" id="3388at2759"/>
<reference evidence="10" key="2">
    <citation type="submission" date="2021-01" db="EMBL/GenBank/DDBJ databases">
        <authorList>
            <person name="Schikora-Tamarit M.A."/>
        </authorList>
    </citation>
    <scope>NUCLEOTIDE SEQUENCE</scope>
    <source>
        <strain evidence="10">CBS2887</strain>
    </source>
</reference>
<dbReference type="SUPFAM" id="SSF52788">
    <property type="entry name" value="Phosphotyrosine protein phosphatases I"/>
    <property type="match status" value="1"/>
</dbReference>
<evidence type="ECO:0000256" key="7">
    <source>
        <dbReference type="ARBA" id="ARBA00051722"/>
    </source>
</evidence>
<name>A0A9P8Q4Q4_WICPI</name>
<dbReference type="AlphaFoldDB" id="A0A9P8Q4Q4"/>
<evidence type="ECO:0000256" key="3">
    <source>
        <dbReference type="ARBA" id="ARBA00011063"/>
    </source>
</evidence>
<evidence type="ECO:0000256" key="8">
    <source>
        <dbReference type="PIRSR" id="PIRSR617867-1"/>
    </source>
</evidence>
<comment type="catalytic activity">
    <reaction evidence="1">
        <text>a phosphate monoester + H2O = an alcohol + phosphate</text>
        <dbReference type="Rhea" id="RHEA:15017"/>
        <dbReference type="ChEBI" id="CHEBI:15377"/>
        <dbReference type="ChEBI" id="CHEBI:30879"/>
        <dbReference type="ChEBI" id="CHEBI:43474"/>
        <dbReference type="ChEBI" id="CHEBI:67140"/>
        <dbReference type="EC" id="3.1.3.2"/>
    </reaction>
</comment>
<comment type="catalytic activity">
    <reaction evidence="7">
        <text>O-phospho-L-tyrosyl-[protein] + H2O = L-tyrosyl-[protein] + phosphate</text>
        <dbReference type="Rhea" id="RHEA:10684"/>
        <dbReference type="Rhea" id="RHEA-COMP:10136"/>
        <dbReference type="Rhea" id="RHEA-COMP:20101"/>
        <dbReference type="ChEBI" id="CHEBI:15377"/>
        <dbReference type="ChEBI" id="CHEBI:43474"/>
        <dbReference type="ChEBI" id="CHEBI:46858"/>
        <dbReference type="ChEBI" id="CHEBI:61978"/>
        <dbReference type="EC" id="3.1.3.48"/>
    </reaction>
</comment>
<reference evidence="10" key="1">
    <citation type="journal article" date="2021" name="Open Biol.">
        <title>Shared evolutionary footprints suggest mitochondrial oxidative damage underlies multiple complex I losses in fungi.</title>
        <authorList>
            <person name="Schikora-Tamarit M.A."/>
            <person name="Marcet-Houben M."/>
            <person name="Nosek J."/>
            <person name="Gabaldon T."/>
        </authorList>
    </citation>
    <scope>NUCLEOTIDE SEQUENCE</scope>
    <source>
        <strain evidence="10">CBS2887</strain>
    </source>
</reference>
<evidence type="ECO:0000256" key="4">
    <source>
        <dbReference type="ARBA" id="ARBA00022490"/>
    </source>
</evidence>
<dbReference type="InterPro" id="IPR017867">
    <property type="entry name" value="Tyr_phospatase_low_mol_wt"/>
</dbReference>
<dbReference type="Proteomes" id="UP000774326">
    <property type="component" value="Unassembled WGS sequence"/>
</dbReference>
<dbReference type="InterPro" id="IPR050438">
    <property type="entry name" value="LMW_PTPase"/>
</dbReference>
<dbReference type="GO" id="GO:0005737">
    <property type="term" value="C:cytoplasm"/>
    <property type="evidence" value="ECO:0007669"/>
    <property type="project" value="UniProtKB-SubCell"/>
</dbReference>
<organism evidence="10 11">
    <name type="scientific">Wickerhamomyces pijperi</name>
    <name type="common">Yeast</name>
    <name type="synonym">Pichia pijperi</name>
    <dbReference type="NCBI Taxonomy" id="599730"/>
    <lineage>
        <taxon>Eukaryota</taxon>
        <taxon>Fungi</taxon>
        <taxon>Dikarya</taxon>
        <taxon>Ascomycota</taxon>
        <taxon>Saccharomycotina</taxon>
        <taxon>Saccharomycetes</taxon>
        <taxon>Phaffomycetales</taxon>
        <taxon>Wickerhamomycetaceae</taxon>
        <taxon>Wickerhamomyces</taxon>
    </lineage>
</organism>
<dbReference type="GO" id="GO:0003993">
    <property type="term" value="F:acid phosphatase activity"/>
    <property type="evidence" value="ECO:0007669"/>
    <property type="project" value="UniProtKB-EC"/>
</dbReference>
<dbReference type="FunFam" id="3.40.50.2300:FF:000105">
    <property type="entry name" value="Low molecular weight phosphotyrosine protein"/>
    <property type="match status" value="1"/>
</dbReference>
<evidence type="ECO:0000313" key="10">
    <source>
        <dbReference type="EMBL" id="KAH3684193.1"/>
    </source>
</evidence>
<dbReference type="InterPro" id="IPR036196">
    <property type="entry name" value="Ptyr_pPase_sf"/>
</dbReference>
<gene>
    <name evidence="10" type="ORF">WICPIJ_004836</name>
</gene>
<evidence type="ECO:0000256" key="6">
    <source>
        <dbReference type="ARBA" id="ARBA00022912"/>
    </source>
</evidence>
<dbReference type="Pfam" id="PF01451">
    <property type="entry name" value="LMWPc"/>
    <property type="match status" value="1"/>
</dbReference>
<dbReference type="PANTHER" id="PTHR11717">
    <property type="entry name" value="LOW MOLECULAR WEIGHT PROTEIN TYROSINE PHOSPHATASE"/>
    <property type="match status" value="1"/>
</dbReference>
<keyword evidence="11" id="KW-1185">Reference proteome</keyword>
<dbReference type="GO" id="GO:0004725">
    <property type="term" value="F:protein tyrosine phosphatase activity"/>
    <property type="evidence" value="ECO:0007669"/>
    <property type="project" value="UniProtKB-EC"/>
</dbReference>
<dbReference type="Gene3D" id="3.40.50.2300">
    <property type="match status" value="1"/>
</dbReference>
<feature type="active site" description="Proton donor" evidence="8">
    <location>
        <position position="135"/>
    </location>
</feature>
<comment type="caution">
    <text evidence="10">The sequence shown here is derived from an EMBL/GenBank/DDBJ whole genome shotgun (WGS) entry which is preliminary data.</text>
</comment>
<dbReference type="SMART" id="SM00226">
    <property type="entry name" value="LMWPc"/>
    <property type="match status" value="1"/>
</dbReference>
<dbReference type="PANTHER" id="PTHR11717:SF7">
    <property type="entry name" value="LOW MOLECULAR WEIGHT PHOSPHOTYROSINE PROTEIN PHOSPHATASE"/>
    <property type="match status" value="1"/>
</dbReference>
<evidence type="ECO:0000256" key="2">
    <source>
        <dbReference type="ARBA" id="ARBA00004496"/>
    </source>
</evidence>
<dbReference type="EMBL" id="JAEUBG010002673">
    <property type="protein sequence ID" value="KAH3684193.1"/>
    <property type="molecule type" value="Genomic_DNA"/>
</dbReference>
<sequence length="163" mass="18666">MTNSSSDNKKISVAFVCLGNICRSPMAEAVFKHIVKTNNQLDRFTTITSFGTAGYHVGESPDSRSSSTCLKHNVPVSHKAQQIKTKHFDEFDFIICMDESNLSWLKRMKPASSQAKVSLFGDYNTGKKFNTIVDDPYYGENDGFEYNFRQVWYFSEEFLKREL</sequence>
<evidence type="ECO:0000256" key="1">
    <source>
        <dbReference type="ARBA" id="ARBA00000032"/>
    </source>
</evidence>
<dbReference type="CDD" id="cd16343">
    <property type="entry name" value="LMWPTP"/>
    <property type="match status" value="1"/>
</dbReference>
<dbReference type="PRINTS" id="PR00719">
    <property type="entry name" value="LMWPTPASE"/>
</dbReference>
<comment type="subcellular location">
    <subcellularLocation>
        <location evidence="2">Cytoplasm</location>
    </subcellularLocation>
</comment>
<feature type="active site" evidence="8">
    <location>
        <position position="23"/>
    </location>
</feature>
<evidence type="ECO:0000313" key="11">
    <source>
        <dbReference type="Proteomes" id="UP000774326"/>
    </source>
</evidence>
<keyword evidence="6" id="KW-0904">Protein phosphatase</keyword>
<accession>A0A9P8Q4Q4</accession>
<protein>
    <recommendedName>
        <fullName evidence="9">Phosphotyrosine protein phosphatase I domain-containing protein</fullName>
    </recommendedName>
</protein>